<dbReference type="Proteomes" id="UP000289228">
    <property type="component" value="Segment"/>
</dbReference>
<organism evidence="2 3">
    <name type="scientific">Streptomyces phage Shawty</name>
    <dbReference type="NCBI Taxonomy" id="2510521"/>
    <lineage>
        <taxon>Viruses</taxon>
        <taxon>Duplodnaviria</taxon>
        <taxon>Heunggongvirae</taxon>
        <taxon>Uroviricota</taxon>
        <taxon>Caudoviricetes</taxon>
        <taxon>Colingsworthviridae</taxon>
        <taxon>Lomovskayavirus</taxon>
        <taxon>Lomovskayavirus shawty</taxon>
    </lineage>
</organism>
<keyword evidence="3" id="KW-1185">Reference proteome</keyword>
<keyword evidence="1" id="KW-0472">Membrane</keyword>
<evidence type="ECO:0000313" key="2">
    <source>
        <dbReference type="EMBL" id="QAY26950.1"/>
    </source>
</evidence>
<keyword evidence="1" id="KW-1133">Transmembrane helix</keyword>
<feature type="transmembrane region" description="Helical" evidence="1">
    <location>
        <begin position="44"/>
        <end position="68"/>
    </location>
</feature>
<keyword evidence="1" id="KW-0812">Transmembrane</keyword>
<evidence type="ECO:0000313" key="3">
    <source>
        <dbReference type="Proteomes" id="UP000289228"/>
    </source>
</evidence>
<accession>A0A411CYG3</accession>
<name>A0A411CYG3_9CAUD</name>
<gene>
    <name evidence="2" type="primary">25</name>
    <name evidence="2" type="ORF">SEA_SHAWTY_25</name>
</gene>
<sequence length="73" mass="7364">MKKKTAAAVASAFAAGFVVAVVGLVVSAFVVMIFVGMWHGHNDAVPALGFVDCLYGVGLVGLLSALVAPSTRS</sequence>
<dbReference type="EMBL" id="MK433266">
    <property type="protein sequence ID" value="QAY26950.1"/>
    <property type="molecule type" value="Genomic_DNA"/>
</dbReference>
<protein>
    <submittedName>
        <fullName evidence="2">Uncharacterized protein</fullName>
    </submittedName>
</protein>
<reference evidence="2 3" key="1">
    <citation type="submission" date="2019-01" db="EMBL/GenBank/DDBJ databases">
        <authorList>
            <person name="Sharon T."/>
            <person name="Marcella E.L."/>
            <person name="Lynley F.A."/>
            <person name="Shelly T."/>
            <person name="Kanika K."/>
            <person name="Kit P."/>
            <person name="Joe P."/>
            <person name="Garlena R.A."/>
            <person name="Russell D.A."/>
            <person name="Pope W.H."/>
            <person name="Jacobs-Sera D."/>
            <person name="Hatfull G.F."/>
        </authorList>
    </citation>
    <scope>NUCLEOTIDE SEQUENCE [LARGE SCALE GENOMIC DNA]</scope>
</reference>
<evidence type="ECO:0000256" key="1">
    <source>
        <dbReference type="SAM" id="Phobius"/>
    </source>
</evidence>
<feature type="transmembrane region" description="Helical" evidence="1">
    <location>
        <begin position="12"/>
        <end position="38"/>
    </location>
</feature>
<proteinExistence type="predicted"/>